<evidence type="ECO:0000259" key="3">
    <source>
        <dbReference type="Pfam" id="PF01887"/>
    </source>
</evidence>
<sequence length="242" mass="26454">MIVLFTDFGSTGPYVGQVKASLIRKAPNVPIVDLMHDVPAFNPKAAAYLLAAFVEEFPEDSIFLCVVDPGVGTALRRPVVLTIDGRRFVGPHNGLFNVVARRGQQVQIAEITWRPRRLSASFHGRDLFAPVAAMIACGESVPVSSLPFESSMINSWPEDLARIIYIDHFGNAMTGLRALGFHGSRRIVIGDMALHRAETFAQVSEGEGFWYENANGLVEIAINQGNAARQFGLCIGTPIRFL</sequence>
<feature type="domain" description="S-adenosyl-l-methionine hydroxide adenosyltransferase C-terminal" evidence="4">
    <location>
        <begin position="162"/>
        <end position="240"/>
    </location>
</feature>
<reference evidence="6" key="1">
    <citation type="submission" date="2019-02" db="EMBL/GenBank/DDBJ databases">
        <authorList>
            <person name="Gruber-Vodicka R. H."/>
            <person name="Seah K. B. B."/>
        </authorList>
    </citation>
    <scope>NUCLEOTIDE SEQUENCE</scope>
    <source>
        <strain evidence="6">BECK_BY2</strain>
        <strain evidence="5">BECK_BY3</strain>
    </source>
</reference>
<evidence type="ECO:0000313" key="5">
    <source>
        <dbReference type="EMBL" id="VFK53914.1"/>
    </source>
</evidence>
<dbReference type="Gene3D" id="2.40.30.90">
    <property type="entry name" value="Bacterial fluorinating enzyme like"/>
    <property type="match status" value="1"/>
</dbReference>
<evidence type="ECO:0000256" key="1">
    <source>
        <dbReference type="ARBA" id="ARBA00022691"/>
    </source>
</evidence>
<dbReference type="PANTHER" id="PTHR35092">
    <property type="entry name" value="CHLORINASE MJ1651"/>
    <property type="match status" value="1"/>
</dbReference>
<evidence type="ECO:0000259" key="4">
    <source>
        <dbReference type="Pfam" id="PF20257"/>
    </source>
</evidence>
<organism evidence="6">
    <name type="scientific">Candidatus Kentrum sp. TUN</name>
    <dbReference type="NCBI Taxonomy" id="2126343"/>
    <lineage>
        <taxon>Bacteria</taxon>
        <taxon>Pseudomonadati</taxon>
        <taxon>Pseudomonadota</taxon>
        <taxon>Gammaproteobacteria</taxon>
        <taxon>Candidatus Kentrum</taxon>
    </lineage>
</organism>
<gene>
    <name evidence="6" type="ORF">BECKTUN1418E_GA0071001_103311</name>
    <name evidence="5" type="ORF">BECKTUN1418F_GA0071002_103211</name>
</gene>
<dbReference type="Pfam" id="PF20257">
    <property type="entry name" value="SAM_HAT_C"/>
    <property type="match status" value="1"/>
</dbReference>
<evidence type="ECO:0000256" key="2">
    <source>
        <dbReference type="ARBA" id="ARBA00024035"/>
    </source>
</evidence>
<dbReference type="EMBL" id="CAADFV010000033">
    <property type="protein sequence ID" value="VFK55805.1"/>
    <property type="molecule type" value="Genomic_DNA"/>
</dbReference>
<keyword evidence="1" id="KW-0949">S-adenosyl-L-methionine</keyword>
<dbReference type="InterPro" id="IPR023228">
    <property type="entry name" value="SAM_OH_AdoTrfase_N_sf"/>
</dbReference>
<dbReference type="PANTHER" id="PTHR35092:SF1">
    <property type="entry name" value="CHLORINASE MJ1651"/>
    <property type="match status" value="1"/>
</dbReference>
<dbReference type="InterPro" id="IPR023227">
    <property type="entry name" value="SAM_OH_AdoTrfase_C_sf"/>
</dbReference>
<comment type="similarity">
    <text evidence="2">Belongs to the SAM hydrolase / SAM-dependent halogenase family.</text>
</comment>
<dbReference type="AlphaFoldDB" id="A0A450ZPP2"/>
<dbReference type="SUPFAM" id="SSF101852">
    <property type="entry name" value="Bacterial fluorinating enzyme, C-terminal domain"/>
    <property type="match status" value="1"/>
</dbReference>
<dbReference type="InterPro" id="IPR002747">
    <property type="entry name" value="SAM_OH_AdoTrfase"/>
</dbReference>
<proteinExistence type="inferred from homology"/>
<evidence type="ECO:0000313" key="6">
    <source>
        <dbReference type="EMBL" id="VFK55805.1"/>
    </source>
</evidence>
<feature type="domain" description="S-adenosyl-l-methionine hydroxide adenosyltransferase N-terminal" evidence="3">
    <location>
        <begin position="2"/>
        <end position="141"/>
    </location>
</feature>
<name>A0A450ZPP2_9GAMM</name>
<dbReference type="PIRSF" id="PIRSF006779">
    <property type="entry name" value="UCP006779"/>
    <property type="match status" value="1"/>
</dbReference>
<evidence type="ECO:0008006" key="7">
    <source>
        <dbReference type="Google" id="ProtNLM"/>
    </source>
</evidence>
<accession>A0A450ZPP2</accession>
<dbReference type="SUPFAM" id="SSF102522">
    <property type="entry name" value="Bacterial fluorinating enzyme, N-terminal domain"/>
    <property type="match status" value="1"/>
</dbReference>
<dbReference type="Gene3D" id="3.40.50.10790">
    <property type="entry name" value="S-adenosyl-l-methionine hydroxide adenosyltransferase, N-terminal"/>
    <property type="match status" value="1"/>
</dbReference>
<dbReference type="EMBL" id="CAADFY010000032">
    <property type="protein sequence ID" value="VFK53914.1"/>
    <property type="molecule type" value="Genomic_DNA"/>
</dbReference>
<dbReference type="InterPro" id="IPR046470">
    <property type="entry name" value="SAM_HAT_C"/>
</dbReference>
<dbReference type="Pfam" id="PF01887">
    <property type="entry name" value="SAM_HAT_N"/>
    <property type="match status" value="1"/>
</dbReference>
<dbReference type="InterPro" id="IPR046469">
    <property type="entry name" value="SAM_HAT_N"/>
</dbReference>
<protein>
    <recommendedName>
        <fullName evidence="7">S-adenosyl-l-methionine hydroxide adenosyltransferase</fullName>
    </recommendedName>
</protein>